<dbReference type="Proteomes" id="UP000521943">
    <property type="component" value="Unassembled WGS sequence"/>
</dbReference>
<dbReference type="AlphaFoldDB" id="A0A8H6H6I0"/>
<reference evidence="2 3" key="1">
    <citation type="submission" date="2020-07" db="EMBL/GenBank/DDBJ databases">
        <title>Comparative genomics of pyrophilous fungi reveals a link between fire events and developmental genes.</title>
        <authorList>
            <consortium name="DOE Joint Genome Institute"/>
            <person name="Steindorff A.S."/>
            <person name="Carver A."/>
            <person name="Calhoun S."/>
            <person name="Stillman K."/>
            <person name="Liu H."/>
            <person name="Lipzen A."/>
            <person name="Pangilinan J."/>
            <person name="Labutti K."/>
            <person name="Bruns T.D."/>
            <person name="Grigoriev I.V."/>
        </authorList>
    </citation>
    <scope>NUCLEOTIDE SEQUENCE [LARGE SCALE GENOMIC DNA]</scope>
    <source>
        <strain evidence="2 3">CBS 144469</strain>
    </source>
</reference>
<dbReference type="EMBL" id="JACGCI010000257">
    <property type="protein sequence ID" value="KAF6741375.1"/>
    <property type="molecule type" value="Genomic_DNA"/>
</dbReference>
<dbReference type="OrthoDB" id="3259617at2759"/>
<evidence type="ECO:0000313" key="2">
    <source>
        <dbReference type="EMBL" id="KAF6741375.1"/>
    </source>
</evidence>
<sequence>MSLVQVERWPISVCTSTPTPFDLSRVRTLTESEINSQWQALGEAWVLAVDKLQPKVTAEHVEQLTGIWQALFLCQAHLTQGQNHLIASTPFAAQLASLLTRLLTPTAPSEVPVTPFGWDYRTEDRPGDAAVREMWCGACYDARVLGGNEPTTPRNPVPALDLHNPRCTNAPAHGTDSDLDLPPGD</sequence>
<evidence type="ECO:0000256" key="1">
    <source>
        <dbReference type="SAM" id="MobiDB-lite"/>
    </source>
</evidence>
<gene>
    <name evidence="2" type="ORF">DFP72DRAFT_1084224</name>
</gene>
<keyword evidence="3" id="KW-1185">Reference proteome</keyword>
<accession>A0A8H6H6I0</accession>
<protein>
    <submittedName>
        <fullName evidence="2">Uncharacterized protein</fullName>
    </submittedName>
</protein>
<name>A0A8H6H6I0_9AGAR</name>
<comment type="caution">
    <text evidence="2">The sequence shown here is derived from an EMBL/GenBank/DDBJ whole genome shotgun (WGS) entry which is preliminary data.</text>
</comment>
<evidence type="ECO:0000313" key="3">
    <source>
        <dbReference type="Proteomes" id="UP000521943"/>
    </source>
</evidence>
<feature type="region of interest" description="Disordered" evidence="1">
    <location>
        <begin position="149"/>
        <end position="185"/>
    </location>
</feature>
<organism evidence="2 3">
    <name type="scientific">Ephemerocybe angulata</name>
    <dbReference type="NCBI Taxonomy" id="980116"/>
    <lineage>
        <taxon>Eukaryota</taxon>
        <taxon>Fungi</taxon>
        <taxon>Dikarya</taxon>
        <taxon>Basidiomycota</taxon>
        <taxon>Agaricomycotina</taxon>
        <taxon>Agaricomycetes</taxon>
        <taxon>Agaricomycetidae</taxon>
        <taxon>Agaricales</taxon>
        <taxon>Agaricineae</taxon>
        <taxon>Psathyrellaceae</taxon>
        <taxon>Ephemerocybe</taxon>
    </lineage>
</organism>
<proteinExistence type="predicted"/>